<feature type="region of interest" description="Disordered" evidence="1">
    <location>
        <begin position="260"/>
        <end position="279"/>
    </location>
</feature>
<dbReference type="InterPro" id="IPR011047">
    <property type="entry name" value="Quinoprotein_ADH-like_sf"/>
</dbReference>
<name>A0A1I2PXR0_9CORY</name>
<evidence type="ECO:0000256" key="1">
    <source>
        <dbReference type="SAM" id="MobiDB-lite"/>
    </source>
</evidence>
<dbReference type="AlphaFoldDB" id="A0A1I2PXR0"/>
<sequence length="470" mass="50945">MRHIPAPILRRTRGDLVATALISAVALFGVGTVWATSDTHQAHLDNSEVGELPKQYGPPVSIPQKLREIWEAETAALPGVVAPVTLRDQTLIVNNSEDGSSIIRGVDSNGKQLWSYERSRPVCSLTKAWDKFVVTYRGPHGCGDVLSFTPEGKYAYSRSAIAPEIVAPLSSNDRAGIGSPGRVALWRSDLVRTVEYGRVEAPQESSMQPAPTCIPNSALTRKDLLALTETCADGSVWLRLNKTTPEDSRKPELIGQVELKKANEEPAPQGQETAARRSDDPYLVAINAEGVAVMFPKGRHAKSPQPLTISYNDKGQELSHKVLKDAVPAPPEIRAEVAHPKAFRGHGDQHLPFGQASFVHPVTADLAHHMTWWDGHALHFFKPGKLEADYVLDNVIGTGVSLSREENNPGLSRMIMPTAEGLAILDEKDGKVISTIALDRGGWTGDVHLSWANGRLIEQRGTTVVALGAA</sequence>
<accession>A0A1I2PXR0</accession>
<reference evidence="2 3" key="1">
    <citation type="submission" date="2016-10" db="EMBL/GenBank/DDBJ databases">
        <authorList>
            <person name="de Groot N.N."/>
        </authorList>
    </citation>
    <scope>NUCLEOTIDE SEQUENCE [LARGE SCALE GENOMIC DNA]</scope>
    <source>
        <strain>J11</strain>
        <strain evidence="3">PG 39</strain>
    </source>
</reference>
<dbReference type="Proteomes" id="UP000199065">
    <property type="component" value="Unassembled WGS sequence"/>
</dbReference>
<evidence type="ECO:0008006" key="4">
    <source>
        <dbReference type="Google" id="ProtNLM"/>
    </source>
</evidence>
<dbReference type="OrthoDB" id="5182370at2"/>
<organism evidence="2 3">
    <name type="scientific">Corynebacterium spheniscorum</name>
    <dbReference type="NCBI Taxonomy" id="185761"/>
    <lineage>
        <taxon>Bacteria</taxon>
        <taxon>Bacillati</taxon>
        <taxon>Actinomycetota</taxon>
        <taxon>Actinomycetes</taxon>
        <taxon>Mycobacteriales</taxon>
        <taxon>Corynebacteriaceae</taxon>
        <taxon>Corynebacterium</taxon>
    </lineage>
</organism>
<dbReference type="EMBL" id="FOPJ01000001">
    <property type="protein sequence ID" value="SFG20420.1"/>
    <property type="molecule type" value="Genomic_DNA"/>
</dbReference>
<dbReference type="RefSeq" id="WP_092283618.1">
    <property type="nucleotide sequence ID" value="NZ_FOPJ01000001.1"/>
</dbReference>
<evidence type="ECO:0000313" key="2">
    <source>
        <dbReference type="EMBL" id="SFG20420.1"/>
    </source>
</evidence>
<dbReference type="SUPFAM" id="SSF50998">
    <property type="entry name" value="Quinoprotein alcohol dehydrogenase-like"/>
    <property type="match status" value="1"/>
</dbReference>
<evidence type="ECO:0000313" key="3">
    <source>
        <dbReference type="Proteomes" id="UP000199065"/>
    </source>
</evidence>
<dbReference type="STRING" id="185761.SAMN05660282_00267"/>
<proteinExistence type="predicted"/>
<gene>
    <name evidence="2" type="ORF">SAMN05660282_00267</name>
</gene>
<protein>
    <recommendedName>
        <fullName evidence="4">PQQ-like domain-containing protein</fullName>
    </recommendedName>
</protein>
<keyword evidence="3" id="KW-1185">Reference proteome</keyword>